<feature type="region of interest" description="Disordered" evidence="11">
    <location>
        <begin position="53"/>
        <end position="84"/>
    </location>
</feature>
<keyword evidence="6 12" id="KW-0812">Transmembrane</keyword>
<evidence type="ECO:0000256" key="10">
    <source>
        <dbReference type="ARBA" id="ARBA00023136"/>
    </source>
</evidence>
<dbReference type="InterPro" id="IPR000293">
    <property type="entry name" value="Channel_colicin_C"/>
</dbReference>
<comment type="function">
    <text evidence="2">Colicins are polypeptide toxins produced by and active against E.coli and closely related bacteria.</text>
</comment>
<evidence type="ECO:0000313" key="15">
    <source>
        <dbReference type="EMBL" id="CDZ86690.1"/>
    </source>
</evidence>
<evidence type="ECO:0000256" key="9">
    <source>
        <dbReference type="ARBA" id="ARBA00023048"/>
    </source>
</evidence>
<evidence type="ECO:0000256" key="5">
    <source>
        <dbReference type="ARBA" id="ARBA00022529"/>
    </source>
</evidence>
<dbReference type="PROSITE" id="PS00276">
    <property type="entry name" value="CHANNEL_COLICIN"/>
    <property type="match status" value="1"/>
</dbReference>
<keyword evidence="7 12" id="KW-1133">Transmembrane helix</keyword>
<gene>
    <name evidence="14" type="ORF">BN1086_04855</name>
    <name evidence="15" type="ORF">BN1086_04942</name>
</gene>
<evidence type="ECO:0000256" key="1">
    <source>
        <dbReference type="ARBA" id="ARBA00002178"/>
    </source>
</evidence>
<evidence type="ECO:0000256" key="12">
    <source>
        <dbReference type="SAM" id="Phobius"/>
    </source>
</evidence>
<keyword evidence="8" id="KW-0044">Antibiotic</keyword>
<dbReference type="GO" id="GO:0031640">
    <property type="term" value="P:killing of cells of another organism"/>
    <property type="evidence" value="ECO:0007669"/>
    <property type="project" value="UniProtKB-KW"/>
</dbReference>
<keyword evidence="10 12" id="KW-0472">Membrane</keyword>
<evidence type="ECO:0000256" key="3">
    <source>
        <dbReference type="ARBA" id="ARBA00004370"/>
    </source>
</evidence>
<dbReference type="GO" id="GO:0140911">
    <property type="term" value="F:pore-forming activity"/>
    <property type="evidence" value="ECO:0007669"/>
    <property type="project" value="InterPro"/>
</dbReference>
<evidence type="ECO:0000256" key="11">
    <source>
        <dbReference type="SAM" id="MobiDB-lite"/>
    </source>
</evidence>
<dbReference type="Gene3D" id="3.30.1310.40">
    <property type="match status" value="2"/>
</dbReference>
<keyword evidence="5" id="KW-0929">Antimicrobial</keyword>
<feature type="transmembrane region" description="Helical" evidence="12">
    <location>
        <begin position="318"/>
        <end position="341"/>
    </location>
</feature>
<evidence type="ECO:0000256" key="2">
    <source>
        <dbReference type="ARBA" id="ARBA00003197"/>
    </source>
</evidence>
<evidence type="ECO:0000256" key="8">
    <source>
        <dbReference type="ARBA" id="ARBA00023022"/>
    </source>
</evidence>
<comment type="subcellular location">
    <subcellularLocation>
        <location evidence="3">Membrane</location>
    </subcellularLocation>
</comment>
<reference evidence="15" key="1">
    <citation type="submission" date="2014-06" db="EMBL/GenBank/DDBJ databases">
        <authorList>
            <person name="Urmite Genomes Urmite Genomes"/>
        </authorList>
    </citation>
    <scope>NUCLEOTIDE SEQUENCE</scope>
</reference>
<dbReference type="GO" id="GO:0050829">
    <property type="term" value="P:defense response to Gram-negative bacterium"/>
    <property type="evidence" value="ECO:0007669"/>
    <property type="project" value="InterPro"/>
</dbReference>
<dbReference type="EMBL" id="LK931337">
    <property type="protein sequence ID" value="CDZ86690.1"/>
    <property type="molecule type" value="Genomic_DNA"/>
</dbReference>
<dbReference type="SUPFAM" id="SSF56837">
    <property type="entry name" value="Colicin"/>
    <property type="match status" value="1"/>
</dbReference>
<feature type="domain" description="Channel forming colicins" evidence="13">
    <location>
        <begin position="305"/>
        <end position="316"/>
    </location>
</feature>
<dbReference type="EMBL" id="LK931337">
    <property type="protein sequence ID" value="CDZ86604.1"/>
    <property type="molecule type" value="Genomic_DNA"/>
</dbReference>
<feature type="transmembrane region" description="Helical" evidence="12">
    <location>
        <begin position="347"/>
        <end position="365"/>
    </location>
</feature>
<proteinExistence type="inferred from homology"/>
<dbReference type="Gene3D" id="1.10.490.30">
    <property type="entry name" value="Colicin"/>
    <property type="match status" value="1"/>
</dbReference>
<feature type="compositionally biased region" description="Basic and acidic residues" evidence="11">
    <location>
        <begin position="70"/>
        <end position="81"/>
    </location>
</feature>
<protein>
    <submittedName>
        <fullName evidence="15">Colicin</fullName>
    </submittedName>
</protein>
<accession>A0A078LIQ3</accession>
<dbReference type="InterPro" id="IPR038283">
    <property type="entry name" value="Channel_colicin_C_sf"/>
</dbReference>
<evidence type="ECO:0000256" key="6">
    <source>
        <dbReference type="ARBA" id="ARBA00022692"/>
    </source>
</evidence>
<organism evidence="15">
    <name type="scientific">Citrobacter koseri</name>
    <name type="common">Citrobacter diversus</name>
    <dbReference type="NCBI Taxonomy" id="545"/>
    <lineage>
        <taxon>Bacteria</taxon>
        <taxon>Pseudomonadati</taxon>
        <taxon>Pseudomonadota</taxon>
        <taxon>Gammaproteobacteria</taxon>
        <taxon>Enterobacterales</taxon>
        <taxon>Enterobacteriaceae</taxon>
        <taxon>Citrobacter</taxon>
    </lineage>
</organism>
<dbReference type="PRINTS" id="PR00280">
    <property type="entry name" value="CHANLCOLICIN"/>
</dbReference>
<dbReference type="PATRIC" id="fig|545.12.peg.4884"/>
<evidence type="ECO:0000259" key="13">
    <source>
        <dbReference type="PROSITE" id="PS00276"/>
    </source>
</evidence>
<evidence type="ECO:0000313" key="14">
    <source>
        <dbReference type="EMBL" id="CDZ86604.1"/>
    </source>
</evidence>
<sequence>MATKWDKANLPKELNLTIDGYKYRVTLNDNGTVKSIKQTAVRPYTKKENLQNVVAKANPDNPKYPPVDLSKGESQRQDNARKQAQAAWNNLPPNVRSFNVNVDEYHYSVTLDDYGSVTSVKRTAVRPLAKWEKGKAGIMEKIQHKTQKETYDTLKLNEGESQRQDKAKKAAQDVFNSFSMNRDRVQSDVLNKTAEIVSDMGEKVGVHLGEKYKAVAKEIANDIKNFQGKTLRTHEQTMASLNKILANPGMKINKGDKDALVNAWKSFKASDTAKKLENMSRAFKVADVALKVEKVREKSIHGYETGNWGPLMLEVESWVVGGLAARVALGLFSAILGSFLITLGTPVIAVDLAGIIIAASIAAWVSDDKVLDKLNNEVIRSAQ</sequence>
<keyword evidence="9" id="KW-0078">Bacteriocin</keyword>
<dbReference type="AlphaFoldDB" id="A0A078LIQ3"/>
<evidence type="ECO:0000256" key="7">
    <source>
        <dbReference type="ARBA" id="ARBA00022989"/>
    </source>
</evidence>
<dbReference type="Pfam" id="PF01024">
    <property type="entry name" value="Colicin"/>
    <property type="match status" value="1"/>
</dbReference>
<dbReference type="GO" id="GO:0016020">
    <property type="term" value="C:membrane"/>
    <property type="evidence" value="ECO:0007669"/>
    <property type="project" value="UniProtKB-SubCell"/>
</dbReference>
<comment type="function">
    <text evidence="1">This colicin is a channel-forming colicin. This class of transmembrane toxins depolarize the cytoplasmic membrane, leading to dissipation of cellular energy.</text>
</comment>
<name>A0A078LIQ3_CITKO</name>
<evidence type="ECO:0000256" key="4">
    <source>
        <dbReference type="ARBA" id="ARBA00007595"/>
    </source>
</evidence>
<comment type="similarity">
    <text evidence="4">Belongs to the channel forming colicin family.</text>
</comment>